<dbReference type="Proteomes" id="UP000012371">
    <property type="component" value="Unassembled WGS sequence"/>
</dbReference>
<evidence type="ECO:0000256" key="7">
    <source>
        <dbReference type="ARBA" id="ARBA00023136"/>
    </source>
</evidence>
<dbReference type="EMBL" id="AOGW02000010">
    <property type="protein sequence ID" value="EMY61284.1"/>
    <property type="molecule type" value="Genomic_DNA"/>
</dbReference>
<feature type="transmembrane region" description="Helical" evidence="8">
    <location>
        <begin position="211"/>
        <end position="228"/>
    </location>
</feature>
<evidence type="ECO:0000256" key="8">
    <source>
        <dbReference type="SAM" id="Phobius"/>
    </source>
</evidence>
<keyword evidence="4" id="KW-0808">Transferase</keyword>
<dbReference type="AlphaFoldDB" id="N1VNN0"/>
<evidence type="ECO:0000313" key="9">
    <source>
        <dbReference type="EMBL" id="EMY61284.1"/>
    </source>
</evidence>
<evidence type="ECO:0000256" key="4">
    <source>
        <dbReference type="ARBA" id="ARBA00022679"/>
    </source>
</evidence>
<dbReference type="GO" id="GO:0005886">
    <property type="term" value="C:plasma membrane"/>
    <property type="evidence" value="ECO:0007669"/>
    <property type="project" value="UniProtKB-SubCell"/>
</dbReference>
<feature type="transmembrane region" description="Helical" evidence="8">
    <location>
        <begin position="120"/>
        <end position="136"/>
    </location>
</feature>
<feature type="transmembrane region" description="Helical" evidence="8">
    <location>
        <begin position="240"/>
        <end position="258"/>
    </location>
</feature>
<evidence type="ECO:0000256" key="5">
    <source>
        <dbReference type="ARBA" id="ARBA00022692"/>
    </source>
</evidence>
<protein>
    <submittedName>
        <fullName evidence="9">Dolichyl-phosphate-mannose-protein mannosyltransferase</fullName>
    </submittedName>
</protein>
<proteinExistence type="predicted"/>
<keyword evidence="6 8" id="KW-1133">Transmembrane helix</keyword>
<feature type="transmembrane region" description="Helical" evidence="8">
    <location>
        <begin position="90"/>
        <end position="111"/>
    </location>
</feature>
<feature type="transmembrane region" description="Helical" evidence="8">
    <location>
        <begin position="142"/>
        <end position="159"/>
    </location>
</feature>
<dbReference type="PANTHER" id="PTHR33908">
    <property type="entry name" value="MANNOSYLTRANSFERASE YKCB-RELATED"/>
    <property type="match status" value="1"/>
</dbReference>
<feature type="transmembrane region" description="Helical" evidence="8">
    <location>
        <begin position="171"/>
        <end position="199"/>
    </location>
</feature>
<dbReference type="PANTHER" id="PTHR33908:SF11">
    <property type="entry name" value="MEMBRANE PROTEIN"/>
    <property type="match status" value="1"/>
</dbReference>
<dbReference type="STRING" id="1257025.LEP1GSC203_1280"/>
<feature type="transmembrane region" description="Helical" evidence="8">
    <location>
        <begin position="15"/>
        <end position="34"/>
    </location>
</feature>
<comment type="caution">
    <text evidence="9">The sequence shown here is derived from an EMBL/GenBank/DDBJ whole genome shotgun (WGS) entry which is preliminary data.</text>
</comment>
<feature type="transmembrane region" description="Helical" evidence="8">
    <location>
        <begin position="302"/>
        <end position="319"/>
    </location>
</feature>
<sequence length="472" mass="55585">MGEKVKERIFKLREFRYEIGIIVSFCIGFFLRFYQLDRQSLWSDELYSVYASSLSNWSDFWTYLEEDPHPPLFQILLSFWIRILPKFSEFSVRLFPVIISVLNLCILWFLTKTWENPKRFIFLFLISLSPGAIYYAQEVRSYSLLLCLSSIILVLFVNLEKEGNRRFGWIGLLIASILISYVHLFGFIFVGSLYFLFWVRFLLKKNKEVKSVFYLGLITFLAFLPFVYQLSKGTKIATASWIDPPGIVLYLAYYSLFFYTSKKFFFLTVIIPVILFMTWVVKDLRNWKRDRMEVTYSSSGTVILVAFFIVLSTSLFSLYKPIVTNRNWIVTLPLVYYFVAEHLKFSLNRWYSIVGLILLTLFSLIDFKKNFYLAFKEDWRGSAQYILRNCEPPLVVSDSYPEFLSLYLDWAGHKEFSPILSGPVFEISQSKLCVLKRFLGGNGQELPKSMSMEKIGQTIFYGFTVEEYKRAK</sequence>
<comment type="subcellular location">
    <subcellularLocation>
        <location evidence="1">Cell membrane</location>
        <topology evidence="1">Multi-pass membrane protein</topology>
    </subcellularLocation>
</comment>
<evidence type="ECO:0000256" key="1">
    <source>
        <dbReference type="ARBA" id="ARBA00004651"/>
    </source>
</evidence>
<keyword evidence="3 9" id="KW-0328">Glycosyltransferase</keyword>
<evidence type="ECO:0000313" key="10">
    <source>
        <dbReference type="Proteomes" id="UP000012371"/>
    </source>
</evidence>
<dbReference type="GO" id="GO:0016763">
    <property type="term" value="F:pentosyltransferase activity"/>
    <property type="evidence" value="ECO:0007669"/>
    <property type="project" value="TreeGrafter"/>
</dbReference>
<dbReference type="InterPro" id="IPR050297">
    <property type="entry name" value="LipidA_mod_glycosyltrf_83"/>
</dbReference>
<keyword evidence="5 8" id="KW-0812">Transmembrane</keyword>
<keyword evidence="2" id="KW-1003">Cell membrane</keyword>
<name>N1VNN0_9LEPT</name>
<keyword evidence="7 8" id="KW-0472">Membrane</keyword>
<gene>
    <name evidence="9" type="ORF">LEP1GSC203_1280</name>
</gene>
<dbReference type="GO" id="GO:0009103">
    <property type="term" value="P:lipopolysaccharide biosynthetic process"/>
    <property type="evidence" value="ECO:0007669"/>
    <property type="project" value="UniProtKB-ARBA"/>
</dbReference>
<organism evidence="9 10">
    <name type="scientific">Leptospira terpstrae serovar Hualin str. LT 11-33 = ATCC 700639</name>
    <dbReference type="NCBI Taxonomy" id="1257025"/>
    <lineage>
        <taxon>Bacteria</taxon>
        <taxon>Pseudomonadati</taxon>
        <taxon>Spirochaetota</taxon>
        <taxon>Spirochaetia</taxon>
        <taxon>Leptospirales</taxon>
        <taxon>Leptospiraceae</taxon>
        <taxon>Leptospira</taxon>
    </lineage>
</organism>
<evidence type="ECO:0000256" key="6">
    <source>
        <dbReference type="ARBA" id="ARBA00022989"/>
    </source>
</evidence>
<accession>N1VNN0</accession>
<evidence type="ECO:0000256" key="2">
    <source>
        <dbReference type="ARBA" id="ARBA00022475"/>
    </source>
</evidence>
<reference evidence="9" key="1">
    <citation type="submission" date="2013-03" db="EMBL/GenBank/DDBJ databases">
        <authorList>
            <person name="Harkins D.M."/>
            <person name="Durkin A.S."/>
            <person name="Brinkac L.M."/>
            <person name="Haft D.H."/>
            <person name="Selengut J.D."/>
            <person name="Sanka R."/>
            <person name="DePew J."/>
            <person name="Purushe J."/>
            <person name="Hartskeerl R.A."/>
            <person name="Ahmed A."/>
            <person name="van der Linden H."/>
            <person name="Goris M.G.A."/>
            <person name="Vinetz J.M."/>
            <person name="Sutton G.G."/>
            <person name="Nierman W.C."/>
            <person name="Fouts D.E."/>
        </authorList>
    </citation>
    <scope>NUCLEOTIDE SEQUENCE [LARGE SCALE GENOMIC DNA]</scope>
    <source>
        <strain evidence="9">LT 11-33</strain>
    </source>
</reference>
<keyword evidence="10" id="KW-1185">Reference proteome</keyword>
<feature type="transmembrane region" description="Helical" evidence="8">
    <location>
        <begin position="350"/>
        <end position="367"/>
    </location>
</feature>
<evidence type="ECO:0000256" key="3">
    <source>
        <dbReference type="ARBA" id="ARBA00022676"/>
    </source>
</evidence>
<feature type="transmembrane region" description="Helical" evidence="8">
    <location>
        <begin position="264"/>
        <end position="281"/>
    </location>
</feature>